<name>A0A7I4AQS1_PHYPA</name>
<proteinExistence type="predicted"/>
<organism evidence="1 2">
    <name type="scientific">Physcomitrium patens</name>
    <name type="common">Spreading-leaved earth moss</name>
    <name type="synonym">Physcomitrella patens</name>
    <dbReference type="NCBI Taxonomy" id="3218"/>
    <lineage>
        <taxon>Eukaryota</taxon>
        <taxon>Viridiplantae</taxon>
        <taxon>Streptophyta</taxon>
        <taxon>Embryophyta</taxon>
        <taxon>Bryophyta</taxon>
        <taxon>Bryophytina</taxon>
        <taxon>Bryopsida</taxon>
        <taxon>Funariidae</taxon>
        <taxon>Funariales</taxon>
        <taxon>Funariaceae</taxon>
        <taxon>Physcomitrium</taxon>
    </lineage>
</organism>
<dbReference type="Gramene" id="Pp3c13_22340V3.2">
    <property type="protein sequence ID" value="Pp3c13_22340V3.2"/>
    <property type="gene ID" value="Pp3c13_22340"/>
</dbReference>
<reference evidence="1 2" key="2">
    <citation type="journal article" date="2018" name="Plant J.">
        <title>The Physcomitrella patens chromosome-scale assembly reveals moss genome structure and evolution.</title>
        <authorList>
            <person name="Lang D."/>
            <person name="Ullrich K.K."/>
            <person name="Murat F."/>
            <person name="Fuchs J."/>
            <person name="Jenkins J."/>
            <person name="Haas F.B."/>
            <person name="Piednoel M."/>
            <person name="Gundlach H."/>
            <person name="Van Bel M."/>
            <person name="Meyberg R."/>
            <person name="Vives C."/>
            <person name="Morata J."/>
            <person name="Symeonidi A."/>
            <person name="Hiss M."/>
            <person name="Muchero W."/>
            <person name="Kamisugi Y."/>
            <person name="Saleh O."/>
            <person name="Blanc G."/>
            <person name="Decker E.L."/>
            <person name="van Gessel N."/>
            <person name="Grimwood J."/>
            <person name="Hayes R.D."/>
            <person name="Graham S.W."/>
            <person name="Gunter L.E."/>
            <person name="McDaniel S.F."/>
            <person name="Hoernstein S.N.W."/>
            <person name="Larsson A."/>
            <person name="Li F.W."/>
            <person name="Perroud P.F."/>
            <person name="Phillips J."/>
            <person name="Ranjan P."/>
            <person name="Rokshar D.S."/>
            <person name="Rothfels C.J."/>
            <person name="Schneider L."/>
            <person name="Shu S."/>
            <person name="Stevenson D.W."/>
            <person name="Thummler F."/>
            <person name="Tillich M."/>
            <person name="Villarreal Aguilar J.C."/>
            <person name="Widiez T."/>
            <person name="Wong G.K."/>
            <person name="Wymore A."/>
            <person name="Zhang Y."/>
            <person name="Zimmer A.D."/>
            <person name="Quatrano R.S."/>
            <person name="Mayer K.F.X."/>
            <person name="Goodstein D."/>
            <person name="Casacuberta J.M."/>
            <person name="Vandepoele K."/>
            <person name="Reski R."/>
            <person name="Cuming A.C."/>
            <person name="Tuskan G.A."/>
            <person name="Maumus F."/>
            <person name="Salse J."/>
            <person name="Schmutz J."/>
            <person name="Rensing S.A."/>
        </authorList>
    </citation>
    <scope>NUCLEOTIDE SEQUENCE [LARGE SCALE GENOMIC DNA]</scope>
    <source>
        <strain evidence="1 2">cv. Gransden 2004</strain>
    </source>
</reference>
<sequence length="79" mass="9362">MKKKGTAGVIEIHNPNLVKPKNVKAKDVDVRVLFHFLLCDHNVSHDGFWWRKFRFLFQEMNDSYFLRKVFYGSRDCADG</sequence>
<evidence type="ECO:0000313" key="1">
    <source>
        <dbReference type="EnsemblPlants" id="Pp3c13_22340V3.2"/>
    </source>
</evidence>
<reference evidence="1 2" key="1">
    <citation type="journal article" date="2008" name="Science">
        <title>The Physcomitrella genome reveals evolutionary insights into the conquest of land by plants.</title>
        <authorList>
            <person name="Rensing S."/>
            <person name="Lang D."/>
            <person name="Zimmer A."/>
            <person name="Terry A."/>
            <person name="Salamov A."/>
            <person name="Shapiro H."/>
            <person name="Nishiyama T."/>
            <person name="Perroud P.-F."/>
            <person name="Lindquist E."/>
            <person name="Kamisugi Y."/>
            <person name="Tanahashi T."/>
            <person name="Sakakibara K."/>
            <person name="Fujita T."/>
            <person name="Oishi K."/>
            <person name="Shin-I T."/>
            <person name="Kuroki Y."/>
            <person name="Toyoda A."/>
            <person name="Suzuki Y."/>
            <person name="Hashimoto A."/>
            <person name="Yamaguchi K."/>
            <person name="Sugano A."/>
            <person name="Kohara Y."/>
            <person name="Fujiyama A."/>
            <person name="Anterola A."/>
            <person name="Aoki S."/>
            <person name="Ashton N."/>
            <person name="Barbazuk W.B."/>
            <person name="Barker E."/>
            <person name="Bennetzen J."/>
            <person name="Bezanilla M."/>
            <person name="Blankenship R."/>
            <person name="Cho S.H."/>
            <person name="Dutcher S."/>
            <person name="Estelle M."/>
            <person name="Fawcett J.A."/>
            <person name="Gundlach H."/>
            <person name="Hanada K."/>
            <person name="Heyl A."/>
            <person name="Hicks K.A."/>
            <person name="Hugh J."/>
            <person name="Lohr M."/>
            <person name="Mayer K."/>
            <person name="Melkozernov A."/>
            <person name="Murata T."/>
            <person name="Nelson D."/>
            <person name="Pils B."/>
            <person name="Prigge M."/>
            <person name="Reiss B."/>
            <person name="Renner T."/>
            <person name="Rombauts S."/>
            <person name="Rushton P."/>
            <person name="Sanderfoot A."/>
            <person name="Schween G."/>
            <person name="Shiu S.-H."/>
            <person name="Stueber K."/>
            <person name="Theodoulou F.L."/>
            <person name="Tu H."/>
            <person name="Van de Peer Y."/>
            <person name="Verrier P.J."/>
            <person name="Waters E."/>
            <person name="Wood A."/>
            <person name="Yang L."/>
            <person name="Cove D."/>
            <person name="Cuming A."/>
            <person name="Hasebe M."/>
            <person name="Lucas S."/>
            <person name="Mishler D.B."/>
            <person name="Reski R."/>
            <person name="Grigoriev I."/>
            <person name="Quatrano R.S."/>
            <person name="Boore J.L."/>
        </authorList>
    </citation>
    <scope>NUCLEOTIDE SEQUENCE [LARGE SCALE GENOMIC DNA]</scope>
    <source>
        <strain evidence="1 2">cv. Gransden 2004</strain>
    </source>
</reference>
<keyword evidence="2" id="KW-1185">Reference proteome</keyword>
<evidence type="ECO:0000313" key="2">
    <source>
        <dbReference type="Proteomes" id="UP000006727"/>
    </source>
</evidence>
<reference evidence="1" key="3">
    <citation type="submission" date="2020-12" db="UniProtKB">
        <authorList>
            <consortium name="EnsemblPlants"/>
        </authorList>
    </citation>
    <scope>IDENTIFICATION</scope>
</reference>
<dbReference type="Proteomes" id="UP000006727">
    <property type="component" value="Chromosome 13"/>
</dbReference>
<protein>
    <submittedName>
        <fullName evidence="1">Uncharacterized protein</fullName>
    </submittedName>
</protein>
<dbReference type="EnsemblPlants" id="Pp3c13_22340V3.2">
    <property type="protein sequence ID" value="Pp3c13_22340V3.2"/>
    <property type="gene ID" value="Pp3c13_22340"/>
</dbReference>
<dbReference type="AlphaFoldDB" id="A0A7I4AQS1"/>
<accession>A0A7I4AQS1</accession>
<dbReference type="EMBL" id="ABEU02000013">
    <property type="status" value="NOT_ANNOTATED_CDS"/>
    <property type="molecule type" value="Genomic_DNA"/>
</dbReference>